<dbReference type="PANTHER" id="PTHR48136:SF1">
    <property type="entry name" value="RUBREDOXIN-LIKE SUPERFAMILY PROTEIN"/>
    <property type="match status" value="1"/>
</dbReference>
<evidence type="ECO:0000259" key="6">
    <source>
        <dbReference type="PROSITE" id="PS50903"/>
    </source>
</evidence>
<keyword evidence="5" id="KW-1133">Transmembrane helix</keyword>
<dbReference type="Proteomes" id="UP000197138">
    <property type="component" value="Unassembled WGS sequence"/>
</dbReference>
<evidence type="ECO:0000313" key="8">
    <source>
        <dbReference type="Proteomes" id="UP000197138"/>
    </source>
</evidence>
<dbReference type="EMBL" id="MTKT01000688">
    <property type="protein sequence ID" value="OWM89095.1"/>
    <property type="molecule type" value="Genomic_DNA"/>
</dbReference>
<dbReference type="PROSITE" id="PS50903">
    <property type="entry name" value="RUBREDOXIN_LIKE"/>
    <property type="match status" value="1"/>
</dbReference>
<organism evidence="7 8">
    <name type="scientific">Punica granatum</name>
    <name type="common">Pomegranate</name>
    <dbReference type="NCBI Taxonomy" id="22663"/>
    <lineage>
        <taxon>Eukaryota</taxon>
        <taxon>Viridiplantae</taxon>
        <taxon>Streptophyta</taxon>
        <taxon>Embryophyta</taxon>
        <taxon>Tracheophyta</taxon>
        <taxon>Spermatophyta</taxon>
        <taxon>Magnoliopsida</taxon>
        <taxon>eudicotyledons</taxon>
        <taxon>Gunneridae</taxon>
        <taxon>Pentapetalae</taxon>
        <taxon>rosids</taxon>
        <taxon>malvids</taxon>
        <taxon>Myrtales</taxon>
        <taxon>Lythraceae</taxon>
        <taxon>Punica</taxon>
    </lineage>
</organism>
<accession>A0A218XVA4</accession>
<keyword evidence="5" id="KW-0472">Membrane</keyword>
<dbReference type="InterPro" id="IPR024934">
    <property type="entry name" value="Rubredoxin-like_dom"/>
</dbReference>
<gene>
    <name evidence="7" type="ORF">CDL15_Pgr023941</name>
</gene>
<name>A0A218XVA4_PUNGR</name>
<dbReference type="GO" id="GO:0005506">
    <property type="term" value="F:iron ion binding"/>
    <property type="evidence" value="ECO:0007669"/>
    <property type="project" value="InterPro"/>
</dbReference>
<keyword evidence="3" id="KW-0249">Electron transport</keyword>
<feature type="domain" description="Rubredoxin-like" evidence="6">
    <location>
        <begin position="111"/>
        <end position="151"/>
    </location>
</feature>
<comment type="caution">
    <text evidence="7">The sequence shown here is derived from an EMBL/GenBank/DDBJ whole genome shotgun (WGS) entry which is preliminary data.</text>
</comment>
<dbReference type="InterPro" id="IPR024935">
    <property type="entry name" value="Rubredoxin_dom"/>
</dbReference>
<keyword evidence="5" id="KW-0812">Transmembrane</keyword>
<keyword evidence="2" id="KW-0479">Metal-binding</keyword>
<dbReference type="CDD" id="cd00730">
    <property type="entry name" value="rubredoxin"/>
    <property type="match status" value="1"/>
</dbReference>
<evidence type="ECO:0000256" key="1">
    <source>
        <dbReference type="ARBA" id="ARBA00022448"/>
    </source>
</evidence>
<sequence>MAISCYSTSLWTHRGVVYSWFDPYQNSKESHHTPTRFQGGRAVSVPCPEPDREQCRWPPSDKTSISFGPQVFLLLLLLLLLFTSLALAPGGTYQYHHRHHKPEVLHACRLQGSLHCRDCGYIYNERTPFEKLPDNYFCPVCGAPKRRFKPYLPAVTNNANDTDMRKASKGSDQEGRSYQIIQCLLCSLLCATMLAKY</sequence>
<evidence type="ECO:0000256" key="2">
    <source>
        <dbReference type="ARBA" id="ARBA00022723"/>
    </source>
</evidence>
<evidence type="ECO:0000313" key="7">
    <source>
        <dbReference type="EMBL" id="OWM89095.1"/>
    </source>
</evidence>
<dbReference type="SUPFAM" id="SSF57802">
    <property type="entry name" value="Rubredoxin-like"/>
    <property type="match status" value="1"/>
</dbReference>
<dbReference type="AlphaFoldDB" id="A0A218XVA4"/>
<feature type="transmembrane region" description="Helical" evidence="5">
    <location>
        <begin position="67"/>
        <end position="88"/>
    </location>
</feature>
<reference evidence="8" key="1">
    <citation type="journal article" date="2017" name="Plant J.">
        <title>The pomegranate (Punica granatum L.) genome and the genomics of punicalagin biosynthesis.</title>
        <authorList>
            <person name="Qin G."/>
            <person name="Xu C."/>
            <person name="Ming R."/>
            <person name="Tang H."/>
            <person name="Guyot R."/>
            <person name="Kramer E.M."/>
            <person name="Hu Y."/>
            <person name="Yi X."/>
            <person name="Qi Y."/>
            <person name="Xu X."/>
            <person name="Gao Z."/>
            <person name="Pan H."/>
            <person name="Jian J."/>
            <person name="Tian Y."/>
            <person name="Yue Z."/>
            <person name="Xu Y."/>
        </authorList>
    </citation>
    <scope>NUCLEOTIDE SEQUENCE [LARGE SCALE GENOMIC DNA]</scope>
    <source>
        <strain evidence="8">cv. Dabenzi</strain>
    </source>
</reference>
<dbReference type="PANTHER" id="PTHR48136">
    <property type="entry name" value="RUBREDOXIN-LIKE SUPERFAMILY PROTEIN"/>
    <property type="match status" value="1"/>
</dbReference>
<dbReference type="Pfam" id="PF00301">
    <property type="entry name" value="Rubredoxin"/>
    <property type="match status" value="1"/>
</dbReference>
<dbReference type="Gene3D" id="2.20.28.10">
    <property type="match status" value="1"/>
</dbReference>
<keyword evidence="1" id="KW-0813">Transport</keyword>
<keyword evidence="4" id="KW-0408">Iron</keyword>
<evidence type="ECO:0000256" key="4">
    <source>
        <dbReference type="ARBA" id="ARBA00023004"/>
    </source>
</evidence>
<proteinExistence type="predicted"/>
<evidence type="ECO:0000256" key="5">
    <source>
        <dbReference type="SAM" id="Phobius"/>
    </source>
</evidence>
<protein>
    <recommendedName>
        <fullName evidence="6">Rubredoxin-like domain-containing protein</fullName>
    </recommendedName>
</protein>
<evidence type="ECO:0000256" key="3">
    <source>
        <dbReference type="ARBA" id="ARBA00022982"/>
    </source>
</evidence>